<dbReference type="GO" id="GO:0005634">
    <property type="term" value="C:nucleus"/>
    <property type="evidence" value="ECO:0007669"/>
    <property type="project" value="UniProtKB-SubCell"/>
</dbReference>
<dbReference type="GO" id="GO:0003677">
    <property type="term" value="F:DNA binding"/>
    <property type="evidence" value="ECO:0007669"/>
    <property type="project" value="UniProtKB-UniRule"/>
</dbReference>
<dbReference type="Gene3D" id="3.90.1460.10">
    <property type="entry name" value="GTF2I-like"/>
    <property type="match status" value="1"/>
</dbReference>
<evidence type="ECO:0000256" key="6">
    <source>
        <dbReference type="ARBA" id="ARBA00023242"/>
    </source>
</evidence>
<keyword evidence="5" id="KW-0804">Transcription</keyword>
<dbReference type="InterPro" id="IPR001356">
    <property type="entry name" value="HD"/>
</dbReference>
<dbReference type="OrthoDB" id="10072451at2759"/>
<keyword evidence="2" id="KW-0677">Repeat</keyword>
<keyword evidence="4 7" id="KW-0238">DNA-binding</keyword>
<dbReference type="RefSeq" id="XP_022110614.1">
    <property type="nucleotide sequence ID" value="XM_022254922.1"/>
</dbReference>
<sequence length="298" mass="33588">MTLQYALTMEHHELLGRLYDEGMTNYGTSEAKRKVEFAVKKTGLTVKQVKRWIDNKRRQQHRKEENQRPIRRRRQSGYNVFMKKYICSKGGTAPNKAMVLQQGAEEWRRMAEEEKQEYKDVAAEENKTMPNVVQLGESGFRVFANKLCKEVTDMCSRVEGVEWVLVCSNVSIGASAVCGSETGVNLATSTCFADQLCSASGYDEVTISSSVTPAEYSSKLRFKVQEIFNRKYREATGKNKPMSYQQLEAGQIQSTGLPPNVKLKRPSAYGKETLQKIIDAESAIEFTVSTQTSTLAQS</sequence>
<accession>A0A8B7ZYW6</accession>
<keyword evidence="6 7" id="KW-0539">Nucleus</keyword>
<comment type="subcellular location">
    <subcellularLocation>
        <location evidence="1 7">Nucleus</location>
    </subcellularLocation>
</comment>
<keyword evidence="9" id="KW-1185">Reference proteome</keyword>
<evidence type="ECO:0000313" key="9">
    <source>
        <dbReference type="Proteomes" id="UP000694845"/>
    </source>
</evidence>
<organism evidence="9 10">
    <name type="scientific">Acanthaster planci</name>
    <name type="common">Crown-of-thorns starfish</name>
    <dbReference type="NCBI Taxonomy" id="133434"/>
    <lineage>
        <taxon>Eukaryota</taxon>
        <taxon>Metazoa</taxon>
        <taxon>Echinodermata</taxon>
        <taxon>Eleutherozoa</taxon>
        <taxon>Asterozoa</taxon>
        <taxon>Asteroidea</taxon>
        <taxon>Valvatacea</taxon>
        <taxon>Valvatida</taxon>
        <taxon>Acanthasteridae</taxon>
        <taxon>Acanthaster</taxon>
    </lineage>
</organism>
<proteinExistence type="predicted"/>
<dbReference type="Pfam" id="PF02946">
    <property type="entry name" value="GTF2I"/>
    <property type="match status" value="1"/>
</dbReference>
<evidence type="ECO:0000256" key="4">
    <source>
        <dbReference type="ARBA" id="ARBA00023125"/>
    </source>
</evidence>
<protein>
    <submittedName>
        <fullName evidence="10">Uncharacterized protein LOC110990095 isoform X1</fullName>
    </submittedName>
</protein>
<name>A0A8B7ZYW6_ACAPL</name>
<dbReference type="InterPro" id="IPR036910">
    <property type="entry name" value="HMG_box_dom_sf"/>
</dbReference>
<dbReference type="SUPFAM" id="SSF117773">
    <property type="entry name" value="GTF2I-like repeat"/>
    <property type="match status" value="1"/>
</dbReference>
<evidence type="ECO:0000256" key="1">
    <source>
        <dbReference type="ARBA" id="ARBA00004123"/>
    </source>
</evidence>
<dbReference type="InterPro" id="IPR004212">
    <property type="entry name" value="GTF2I"/>
</dbReference>
<feature type="DNA-binding region" description="Homeobox" evidence="7">
    <location>
        <begin position="3"/>
        <end position="64"/>
    </location>
</feature>
<dbReference type="AlphaFoldDB" id="A0A8B7ZYW6"/>
<keyword evidence="7" id="KW-0371">Homeobox</keyword>
<dbReference type="PROSITE" id="PS51139">
    <property type="entry name" value="GTF2I"/>
    <property type="match status" value="1"/>
</dbReference>
<dbReference type="Gene3D" id="1.10.30.10">
    <property type="entry name" value="High mobility group box domain"/>
    <property type="match status" value="1"/>
</dbReference>
<evidence type="ECO:0000256" key="7">
    <source>
        <dbReference type="PROSITE-ProRule" id="PRU00108"/>
    </source>
</evidence>
<dbReference type="Proteomes" id="UP000694845">
    <property type="component" value="Unplaced"/>
</dbReference>
<dbReference type="Gene3D" id="1.10.10.60">
    <property type="entry name" value="Homeodomain-like"/>
    <property type="match status" value="1"/>
</dbReference>
<evidence type="ECO:0000256" key="3">
    <source>
        <dbReference type="ARBA" id="ARBA00023015"/>
    </source>
</evidence>
<dbReference type="SUPFAM" id="SSF47095">
    <property type="entry name" value="HMG-box"/>
    <property type="match status" value="1"/>
</dbReference>
<dbReference type="GeneID" id="110990095"/>
<feature type="domain" description="Homeobox" evidence="8">
    <location>
        <begin position="1"/>
        <end position="63"/>
    </location>
</feature>
<evidence type="ECO:0000259" key="8">
    <source>
        <dbReference type="PROSITE" id="PS50071"/>
    </source>
</evidence>
<dbReference type="OMA" id="IDNWIGN"/>
<gene>
    <name evidence="10" type="primary">LOC110990095</name>
</gene>
<dbReference type="PROSITE" id="PS50071">
    <property type="entry name" value="HOMEOBOX_2"/>
    <property type="match status" value="1"/>
</dbReference>
<keyword evidence="3" id="KW-0805">Transcription regulation</keyword>
<dbReference type="InterPro" id="IPR036647">
    <property type="entry name" value="GTF2I-like_rpt_sf"/>
</dbReference>
<evidence type="ECO:0000256" key="2">
    <source>
        <dbReference type="ARBA" id="ARBA00022737"/>
    </source>
</evidence>
<dbReference type="KEGG" id="aplc:110990095"/>
<reference evidence="10" key="1">
    <citation type="submission" date="2025-08" db="UniProtKB">
        <authorList>
            <consortium name="RefSeq"/>
        </authorList>
    </citation>
    <scope>IDENTIFICATION</scope>
</reference>
<evidence type="ECO:0000313" key="10">
    <source>
        <dbReference type="RefSeq" id="XP_022110614.1"/>
    </source>
</evidence>
<evidence type="ECO:0000256" key="5">
    <source>
        <dbReference type="ARBA" id="ARBA00023163"/>
    </source>
</evidence>